<dbReference type="RefSeq" id="WP_179969685.1">
    <property type="nucleotide sequence ID" value="NZ_AP022610.1"/>
</dbReference>
<dbReference type="KEGG" id="mmag:MMAD_26050"/>
<comment type="similarity">
    <text evidence="1">Belongs to the prokaryotic/mitochondrial release factor family.</text>
</comment>
<evidence type="ECO:0000256" key="1">
    <source>
        <dbReference type="ARBA" id="ARBA00010835"/>
    </source>
</evidence>
<dbReference type="PANTHER" id="PTHR47814:SF1">
    <property type="entry name" value="PEPTIDYL-TRNA HYDROLASE ARFB"/>
    <property type="match status" value="1"/>
</dbReference>
<dbReference type="InterPro" id="IPR000352">
    <property type="entry name" value="Pep_chain_release_fac_I"/>
</dbReference>
<feature type="compositionally biased region" description="Basic residues" evidence="2">
    <location>
        <begin position="124"/>
        <end position="136"/>
    </location>
</feature>
<name>A0A7I7XGH0_9MYCO</name>
<keyword evidence="4" id="KW-0378">Hydrolase</keyword>
<dbReference type="GO" id="GO:0043022">
    <property type="term" value="F:ribosome binding"/>
    <property type="evidence" value="ECO:0007669"/>
    <property type="project" value="TreeGrafter"/>
</dbReference>
<reference evidence="4 5" key="1">
    <citation type="journal article" date="2019" name="Emerg. Microbes Infect.">
        <title>Comprehensive subspecies identification of 175 nontuberculous mycobacteria species based on 7547 genomic profiles.</title>
        <authorList>
            <person name="Matsumoto Y."/>
            <person name="Kinjo T."/>
            <person name="Motooka D."/>
            <person name="Nabeya D."/>
            <person name="Jung N."/>
            <person name="Uechi K."/>
            <person name="Horii T."/>
            <person name="Iida T."/>
            <person name="Fujita J."/>
            <person name="Nakamura S."/>
        </authorList>
    </citation>
    <scope>NUCLEOTIDE SEQUENCE [LARGE SCALE GENOMIC DNA]</scope>
    <source>
        <strain evidence="4 5">JCM 13574</strain>
    </source>
</reference>
<dbReference type="GO" id="GO:0003747">
    <property type="term" value="F:translation release factor activity"/>
    <property type="evidence" value="ECO:0007669"/>
    <property type="project" value="InterPro"/>
</dbReference>
<dbReference type="NCBIfam" id="NF006718">
    <property type="entry name" value="PRK09256.1"/>
    <property type="match status" value="1"/>
</dbReference>
<evidence type="ECO:0000313" key="4">
    <source>
        <dbReference type="EMBL" id="BBZ28310.1"/>
    </source>
</evidence>
<dbReference type="SUPFAM" id="SSF75620">
    <property type="entry name" value="Release factor"/>
    <property type="match status" value="1"/>
</dbReference>
<dbReference type="Proteomes" id="UP000466517">
    <property type="component" value="Chromosome"/>
</dbReference>
<feature type="domain" description="Prokaryotic-type class I peptide chain release factors" evidence="3">
    <location>
        <begin position="12"/>
        <end position="136"/>
    </location>
</feature>
<accession>A0A7I7XGH0</accession>
<dbReference type="GO" id="GO:0004045">
    <property type="term" value="F:peptidyl-tRNA hydrolase activity"/>
    <property type="evidence" value="ECO:0007669"/>
    <property type="project" value="TreeGrafter"/>
</dbReference>
<feature type="region of interest" description="Disordered" evidence="2">
    <location>
        <begin position="79"/>
        <end position="142"/>
    </location>
</feature>
<dbReference type="PANTHER" id="PTHR47814">
    <property type="entry name" value="PEPTIDYL-TRNA HYDROLASE ARFB"/>
    <property type="match status" value="1"/>
</dbReference>
<organism evidence="4 5">
    <name type="scientific">Mycolicibacterium madagascariense</name>
    <dbReference type="NCBI Taxonomy" id="212765"/>
    <lineage>
        <taxon>Bacteria</taxon>
        <taxon>Bacillati</taxon>
        <taxon>Actinomycetota</taxon>
        <taxon>Actinomycetes</taxon>
        <taxon>Mycobacteriales</taxon>
        <taxon>Mycobacteriaceae</taxon>
        <taxon>Mycolicibacterium</taxon>
    </lineage>
</organism>
<dbReference type="InterPro" id="IPR045853">
    <property type="entry name" value="Pep_chain_release_fac_I_sf"/>
</dbReference>
<protein>
    <submittedName>
        <fullName evidence="4">Aminoacyl-tRNA hydrolase</fullName>
    </submittedName>
</protein>
<dbReference type="EMBL" id="AP022610">
    <property type="protein sequence ID" value="BBZ28310.1"/>
    <property type="molecule type" value="Genomic_DNA"/>
</dbReference>
<dbReference type="Pfam" id="PF00472">
    <property type="entry name" value="RF-1"/>
    <property type="match status" value="1"/>
</dbReference>
<sequence>MADDLVVTPTFVVPGSELTERFSRSSGPGGQGVNTADSRVALSFDVARSAAVPPWLRYRILCNLRGRLARGVLTITASEHRSQLQNRTAARERMGRILRDAAAAPPPTRRPTTPSRGARERRIADKKRRGQTKQRRRGGDWD</sequence>
<dbReference type="GO" id="GO:0072344">
    <property type="term" value="P:rescue of stalled ribosome"/>
    <property type="evidence" value="ECO:0007669"/>
    <property type="project" value="TreeGrafter"/>
</dbReference>
<keyword evidence="5" id="KW-1185">Reference proteome</keyword>
<dbReference type="Gene3D" id="3.30.160.20">
    <property type="match status" value="1"/>
</dbReference>
<evidence type="ECO:0000259" key="3">
    <source>
        <dbReference type="Pfam" id="PF00472"/>
    </source>
</evidence>
<dbReference type="AlphaFoldDB" id="A0A7I7XGH0"/>
<feature type="compositionally biased region" description="Basic and acidic residues" evidence="2">
    <location>
        <begin position="89"/>
        <end position="99"/>
    </location>
</feature>
<evidence type="ECO:0000313" key="5">
    <source>
        <dbReference type="Proteomes" id="UP000466517"/>
    </source>
</evidence>
<proteinExistence type="inferred from homology"/>
<gene>
    <name evidence="4" type="ORF">MMAD_26050</name>
</gene>
<evidence type="ECO:0000256" key="2">
    <source>
        <dbReference type="SAM" id="MobiDB-lite"/>
    </source>
</evidence>